<dbReference type="AlphaFoldDB" id="A0A1E5PHG2"/>
<dbReference type="NCBIfam" id="TIGR01643">
    <property type="entry name" value="YD_repeat_2x"/>
    <property type="match status" value="1"/>
</dbReference>
<dbReference type="Proteomes" id="UP000095759">
    <property type="component" value="Unassembled WGS sequence"/>
</dbReference>
<dbReference type="STRING" id="285458.BGM19_01875"/>
<sequence length="196" mass="21892">MSERYAYKWDGDQTQATLPAQAPGQDASGERHYTGSRITKAGRTHYQYDAQGRLVERRTTTFSGKTLIWFFTWDAEDRLTHVRAPGGSHWRTTPSVAVSQSGAWTMKGTSKNPPRTAGTATSWPNSRTTVSPWCGTTWSLQPLAQREFKADEAQEEIDRRFFAIVAGALSELIRPDGTPTWRGRSTASRRGLRVAV</sequence>
<evidence type="ECO:0000313" key="3">
    <source>
        <dbReference type="Proteomes" id="UP000095759"/>
    </source>
</evidence>
<keyword evidence="3" id="KW-1185">Reference proteome</keyword>
<dbReference type="RefSeq" id="WP_069774679.1">
    <property type="nucleotide sequence ID" value="NZ_MEHJ01000001.1"/>
</dbReference>
<dbReference type="Gene3D" id="2.180.10.10">
    <property type="entry name" value="RHS repeat-associated core"/>
    <property type="match status" value="1"/>
</dbReference>
<organism evidence="2 3">
    <name type="scientific">Streptomyces agglomeratus</name>
    <dbReference type="NCBI Taxonomy" id="285458"/>
    <lineage>
        <taxon>Bacteria</taxon>
        <taxon>Bacillati</taxon>
        <taxon>Actinomycetota</taxon>
        <taxon>Actinomycetes</taxon>
        <taxon>Kitasatosporales</taxon>
        <taxon>Streptomycetaceae</taxon>
        <taxon>Streptomyces</taxon>
    </lineage>
</organism>
<dbReference type="EMBL" id="MEHJ01000001">
    <property type="protein sequence ID" value="OEJ28814.1"/>
    <property type="molecule type" value="Genomic_DNA"/>
</dbReference>
<protein>
    <submittedName>
        <fullName evidence="2">Uncharacterized protein</fullName>
    </submittedName>
</protein>
<feature type="region of interest" description="Disordered" evidence="1">
    <location>
        <begin position="175"/>
        <end position="196"/>
    </location>
</feature>
<reference evidence="2 3" key="1">
    <citation type="submission" date="2016-08" db="EMBL/GenBank/DDBJ databases">
        <title>Complete genome sequence of Streptomyces agglomeratus strain 6-3-2, a novel anti-MRSA actinomycete isolated from Wuli of Tebit, China.</title>
        <authorList>
            <person name="Chen X."/>
        </authorList>
    </citation>
    <scope>NUCLEOTIDE SEQUENCE [LARGE SCALE GENOMIC DNA]</scope>
    <source>
        <strain evidence="2 3">6-3-2</strain>
    </source>
</reference>
<feature type="region of interest" description="Disordered" evidence="1">
    <location>
        <begin position="9"/>
        <end position="32"/>
    </location>
</feature>
<evidence type="ECO:0000256" key="1">
    <source>
        <dbReference type="SAM" id="MobiDB-lite"/>
    </source>
</evidence>
<gene>
    <name evidence="2" type="ORF">AS594_34625</name>
</gene>
<comment type="caution">
    <text evidence="2">The sequence shown here is derived from an EMBL/GenBank/DDBJ whole genome shotgun (WGS) entry which is preliminary data.</text>
</comment>
<dbReference type="InterPro" id="IPR006530">
    <property type="entry name" value="YD"/>
</dbReference>
<accession>A0A1E5PHG2</accession>
<feature type="region of interest" description="Disordered" evidence="1">
    <location>
        <begin position="104"/>
        <end position="128"/>
    </location>
</feature>
<name>A0A1E5PHG2_9ACTN</name>
<evidence type="ECO:0000313" key="2">
    <source>
        <dbReference type="EMBL" id="OEJ28814.1"/>
    </source>
</evidence>
<proteinExistence type="predicted"/>